<feature type="compositionally biased region" description="Polar residues" evidence="12">
    <location>
        <begin position="684"/>
        <end position="693"/>
    </location>
</feature>
<organism evidence="15 16">
    <name type="scientific">Ignelater luminosus</name>
    <name type="common">Cucubano</name>
    <name type="synonym">Pyrophorus luminosus</name>
    <dbReference type="NCBI Taxonomy" id="2038154"/>
    <lineage>
        <taxon>Eukaryota</taxon>
        <taxon>Metazoa</taxon>
        <taxon>Ecdysozoa</taxon>
        <taxon>Arthropoda</taxon>
        <taxon>Hexapoda</taxon>
        <taxon>Insecta</taxon>
        <taxon>Pterygota</taxon>
        <taxon>Neoptera</taxon>
        <taxon>Endopterygota</taxon>
        <taxon>Coleoptera</taxon>
        <taxon>Polyphaga</taxon>
        <taxon>Elateriformia</taxon>
        <taxon>Elateroidea</taxon>
        <taxon>Elateridae</taxon>
        <taxon>Agrypninae</taxon>
        <taxon>Pyrophorini</taxon>
        <taxon>Ignelater</taxon>
    </lineage>
</organism>
<dbReference type="CDD" id="cd11492">
    <property type="entry name" value="SLC5sbd_NIS-SMVT"/>
    <property type="match status" value="1"/>
</dbReference>
<feature type="transmembrane region" description="Helical" evidence="13">
    <location>
        <begin position="229"/>
        <end position="247"/>
    </location>
</feature>
<evidence type="ECO:0000256" key="13">
    <source>
        <dbReference type="SAM" id="Phobius"/>
    </source>
</evidence>
<evidence type="ECO:0008006" key="17">
    <source>
        <dbReference type="Google" id="ProtNLM"/>
    </source>
</evidence>
<evidence type="ECO:0000256" key="5">
    <source>
        <dbReference type="ARBA" id="ARBA00022692"/>
    </source>
</evidence>
<feature type="transmembrane region" description="Helical" evidence="13">
    <location>
        <begin position="348"/>
        <end position="366"/>
    </location>
</feature>
<accession>A0A8K0G377</accession>
<proteinExistence type="inferred from homology"/>
<comment type="similarity">
    <text evidence="2 11">Belongs to the sodium:solute symporter (SSF) (TC 2.A.21) family.</text>
</comment>
<keyword evidence="6 13" id="KW-1133">Transmembrane helix</keyword>
<dbReference type="InterPro" id="IPR001734">
    <property type="entry name" value="Na/solute_symporter"/>
</dbReference>
<feature type="transmembrane region" description="Helical" evidence="13">
    <location>
        <begin position="409"/>
        <end position="432"/>
    </location>
</feature>
<feature type="transmembrane region" description="Helical" evidence="13">
    <location>
        <begin position="124"/>
        <end position="142"/>
    </location>
</feature>
<feature type="transmembrane region" description="Helical" evidence="13">
    <location>
        <begin position="584"/>
        <end position="608"/>
    </location>
</feature>
<keyword evidence="10" id="KW-0739">Sodium transport</keyword>
<dbReference type="InterPro" id="IPR038377">
    <property type="entry name" value="Na/Glc_symporter_sf"/>
</dbReference>
<comment type="subcellular location">
    <subcellularLocation>
        <location evidence="1">Cell membrane</location>
        <topology evidence="1">Multi-pass membrane protein</topology>
    </subcellularLocation>
</comment>
<keyword evidence="5 13" id="KW-0812">Transmembrane</keyword>
<keyword evidence="9 13" id="KW-0472">Membrane</keyword>
<evidence type="ECO:0000256" key="8">
    <source>
        <dbReference type="ARBA" id="ARBA00023065"/>
    </source>
</evidence>
<feature type="transmembrane region" description="Helical" evidence="13">
    <location>
        <begin position="307"/>
        <end position="327"/>
    </location>
</feature>
<keyword evidence="8" id="KW-0406">Ion transport</keyword>
<evidence type="ECO:0000256" key="2">
    <source>
        <dbReference type="ARBA" id="ARBA00006434"/>
    </source>
</evidence>
<evidence type="ECO:0000256" key="4">
    <source>
        <dbReference type="ARBA" id="ARBA00022475"/>
    </source>
</evidence>
<sequence>MMFDITDKKTTPVPFRLWIFYVLLFFILNTSVCAGQQFQRQIENVSDEYPHLPPRIITPGEQKLEAQCENGHEKIKNTFNWVDYSVLAAMLIVSCGIGIFYGFFGPKQETSSDFLLGGSSMGTFPMAMSLAASFITAIELLGNPAEMYNYGTQFWMICIAFIVVVPLTSRLYLPVFMTLRLTSSYEYLALRFNKQTSLLASGLYILQMVLYTSVAVYAPALALSHVTGLNVYLAVTVVYVVCIFYASQGGMKAVIMTDTFQAAVLVGSILLVLYLGEKFVGGIGIIWSESYKTDRLELFNMNPSPAVRHSFWTVVVGGTFYWMTMFCSNQASIQKYLSVETISQARSALWVSCIGLILIYTINFYTGMVLVAHYRDCDPIKSGEIVASDEILPLYILSELGHMKGITGFFVAGIFAASLGTVASALNSLSAVTCKDFITGALGIEMPESKGALWAKWISIVYGLISFGLVFIVEQLGSVMQVALSFNGMVGGVTLGLFSLGMFFPWANSKGAITGGTVAMALILWMGLGQQVAVASGTYNLEHKPTSIEQCPCLNSSIKLIETKADTPSDYNNSELFFLYRVSYLWYSAIGFLVTIIIGMLVSAVTGLQNPADVDSDLLSPPVRSLYDSLPNNIKEVLNIPLKASTNSKDVALKGVVNHAMDINDEKIEKNQNKTDDSKDRKISTGTPVVTKF</sequence>
<dbReference type="Pfam" id="PF00474">
    <property type="entry name" value="SSF"/>
    <property type="match status" value="1"/>
</dbReference>
<dbReference type="OrthoDB" id="6132759at2759"/>
<dbReference type="AlphaFoldDB" id="A0A8K0G377"/>
<dbReference type="GO" id="GO:0006814">
    <property type="term" value="P:sodium ion transport"/>
    <property type="evidence" value="ECO:0007669"/>
    <property type="project" value="UniProtKB-KW"/>
</dbReference>
<feature type="region of interest" description="Disordered" evidence="12">
    <location>
        <begin position="664"/>
        <end position="693"/>
    </location>
</feature>
<comment type="caution">
    <text evidence="15">The sequence shown here is derived from an EMBL/GenBank/DDBJ whole genome shotgun (WGS) entry which is preliminary data.</text>
</comment>
<feature type="compositionally biased region" description="Basic and acidic residues" evidence="12">
    <location>
        <begin position="664"/>
        <end position="683"/>
    </location>
</feature>
<feature type="transmembrane region" description="Helical" evidence="13">
    <location>
        <begin position="511"/>
        <end position="528"/>
    </location>
</feature>
<reference evidence="15" key="1">
    <citation type="submission" date="2019-08" db="EMBL/GenBank/DDBJ databases">
        <title>The genome of the North American firefly Photinus pyralis.</title>
        <authorList>
            <consortium name="Photinus pyralis genome working group"/>
            <person name="Fallon T.R."/>
            <person name="Sander Lower S.E."/>
            <person name="Weng J.-K."/>
        </authorList>
    </citation>
    <scope>NUCLEOTIDE SEQUENCE</scope>
    <source>
        <strain evidence="15">TRF0915ILg1</strain>
        <tissue evidence="15">Whole body</tissue>
    </source>
</reference>
<feature type="transmembrane region" description="Helical" evidence="13">
    <location>
        <begin position="198"/>
        <end position="223"/>
    </location>
</feature>
<feature type="transmembrane region" description="Helical" evidence="13">
    <location>
        <begin position="259"/>
        <end position="287"/>
    </location>
</feature>
<evidence type="ECO:0000256" key="12">
    <source>
        <dbReference type="SAM" id="MobiDB-lite"/>
    </source>
</evidence>
<feature type="transmembrane region" description="Helical" evidence="13">
    <location>
        <begin position="154"/>
        <end position="177"/>
    </location>
</feature>
<dbReference type="EMBL" id="VTPC01090216">
    <property type="protein sequence ID" value="KAF2884189.1"/>
    <property type="molecule type" value="Genomic_DNA"/>
</dbReference>
<dbReference type="InterPro" id="IPR051163">
    <property type="entry name" value="Sodium:Solute_Symporter_SSF"/>
</dbReference>
<evidence type="ECO:0000313" key="15">
    <source>
        <dbReference type="EMBL" id="KAF2884189.1"/>
    </source>
</evidence>
<feature type="transmembrane region" description="Helical" evidence="13">
    <location>
        <begin position="84"/>
        <end position="104"/>
    </location>
</feature>
<feature type="transmembrane region" description="Helical" evidence="13">
    <location>
        <begin position="453"/>
        <end position="473"/>
    </location>
</feature>
<feature type="signal peptide" evidence="14">
    <location>
        <begin position="1"/>
        <end position="34"/>
    </location>
</feature>
<evidence type="ECO:0000256" key="1">
    <source>
        <dbReference type="ARBA" id="ARBA00004651"/>
    </source>
</evidence>
<dbReference type="Gene3D" id="1.20.1730.10">
    <property type="entry name" value="Sodium/glucose cotransporter"/>
    <property type="match status" value="1"/>
</dbReference>
<keyword evidence="14" id="KW-0732">Signal</keyword>
<evidence type="ECO:0000256" key="6">
    <source>
        <dbReference type="ARBA" id="ARBA00022989"/>
    </source>
</evidence>
<name>A0A8K0G377_IGNLU</name>
<feature type="transmembrane region" description="Helical" evidence="13">
    <location>
        <begin position="479"/>
        <end position="504"/>
    </location>
</feature>
<dbReference type="GO" id="GO:0005886">
    <property type="term" value="C:plasma membrane"/>
    <property type="evidence" value="ECO:0007669"/>
    <property type="project" value="UniProtKB-SubCell"/>
</dbReference>
<dbReference type="PROSITE" id="PS50283">
    <property type="entry name" value="NA_SOLUT_SYMP_3"/>
    <property type="match status" value="1"/>
</dbReference>
<dbReference type="Proteomes" id="UP000801492">
    <property type="component" value="Unassembled WGS sequence"/>
</dbReference>
<dbReference type="PANTHER" id="PTHR42985">
    <property type="entry name" value="SODIUM-COUPLED MONOCARBOXYLATE TRANSPORTER"/>
    <property type="match status" value="1"/>
</dbReference>
<evidence type="ECO:0000313" key="16">
    <source>
        <dbReference type="Proteomes" id="UP000801492"/>
    </source>
</evidence>
<protein>
    <recommendedName>
        <fullName evidence="17">Sodium-coupled monocarboxylate transporter 1</fullName>
    </recommendedName>
</protein>
<evidence type="ECO:0000256" key="9">
    <source>
        <dbReference type="ARBA" id="ARBA00023136"/>
    </source>
</evidence>
<feature type="chain" id="PRO_5035454115" description="Sodium-coupled monocarboxylate transporter 1" evidence="14">
    <location>
        <begin position="35"/>
        <end position="693"/>
    </location>
</feature>
<dbReference type="GO" id="GO:0015293">
    <property type="term" value="F:symporter activity"/>
    <property type="evidence" value="ECO:0007669"/>
    <property type="project" value="TreeGrafter"/>
</dbReference>
<keyword evidence="3" id="KW-0813">Transport</keyword>
<dbReference type="NCBIfam" id="TIGR00813">
    <property type="entry name" value="sss"/>
    <property type="match status" value="1"/>
</dbReference>
<dbReference type="PANTHER" id="PTHR42985:SF39">
    <property type="entry name" value="GH10366P"/>
    <property type="match status" value="1"/>
</dbReference>
<evidence type="ECO:0000256" key="7">
    <source>
        <dbReference type="ARBA" id="ARBA00023053"/>
    </source>
</evidence>
<evidence type="ECO:0000256" key="11">
    <source>
        <dbReference type="RuleBase" id="RU362091"/>
    </source>
</evidence>
<keyword evidence="7" id="KW-0915">Sodium</keyword>
<gene>
    <name evidence="15" type="ORF">ILUMI_21971</name>
</gene>
<evidence type="ECO:0000256" key="3">
    <source>
        <dbReference type="ARBA" id="ARBA00022448"/>
    </source>
</evidence>
<keyword evidence="16" id="KW-1185">Reference proteome</keyword>
<evidence type="ECO:0000256" key="14">
    <source>
        <dbReference type="SAM" id="SignalP"/>
    </source>
</evidence>
<keyword evidence="4" id="KW-1003">Cell membrane</keyword>
<evidence type="ECO:0000256" key="10">
    <source>
        <dbReference type="ARBA" id="ARBA00023201"/>
    </source>
</evidence>